<keyword evidence="6" id="KW-1185">Reference proteome</keyword>
<sequence>MLASLILLLAFGSAASASQLPGSPMGKSISKSKFQSIPYLMETEEALPDEIKQGLLPKAEKRGIFSQTVGDKTYILASLGEQTSGGHSIAIERIYSVSPAVIMAQAKHTSPKKDDMVMQVLTTPYVVVSIPATSLAVKGTIVPSHGIHIPKPTIPKPQPVKPIKKPGFQKPTPVITPY</sequence>
<evidence type="ECO:0000313" key="5">
    <source>
        <dbReference type="EMBL" id="MFE8701259.1"/>
    </source>
</evidence>
<comment type="caution">
    <text evidence="4">The sequence shown here is derived from an EMBL/GenBank/DDBJ whole genome shotgun (WGS) entry which is preliminary data.</text>
</comment>
<dbReference type="InterPro" id="IPR025748">
    <property type="entry name" value="PrcB_C_dom"/>
</dbReference>
<feature type="signal peptide" evidence="2">
    <location>
        <begin position="1"/>
        <end position="17"/>
    </location>
</feature>
<name>A0ABW6KDE4_9BACI</name>
<proteinExistence type="predicted"/>
<feature type="domain" description="PrcB C-terminal" evidence="3">
    <location>
        <begin position="73"/>
        <end position="131"/>
    </location>
</feature>
<dbReference type="Pfam" id="PF14343">
    <property type="entry name" value="PrcB_C"/>
    <property type="match status" value="1"/>
</dbReference>
<feature type="chain" id="PRO_5045033473" evidence="2">
    <location>
        <begin position="18"/>
        <end position="178"/>
    </location>
</feature>
<dbReference type="GO" id="GO:0006508">
    <property type="term" value="P:proteolysis"/>
    <property type="evidence" value="ECO:0007669"/>
    <property type="project" value="UniProtKB-KW"/>
</dbReference>
<protein>
    <submittedName>
        <fullName evidence="4">Protease complex subunit PrcB family protein</fullName>
    </submittedName>
</protein>
<evidence type="ECO:0000256" key="1">
    <source>
        <dbReference type="SAM" id="MobiDB-lite"/>
    </source>
</evidence>
<dbReference type="GO" id="GO:0008233">
    <property type="term" value="F:peptidase activity"/>
    <property type="evidence" value="ECO:0007669"/>
    <property type="project" value="UniProtKB-KW"/>
</dbReference>
<gene>
    <name evidence="4" type="ORF">ACFYKX_09855</name>
    <name evidence="5" type="ORF">ACFYKX_11690</name>
</gene>
<feature type="region of interest" description="Disordered" evidence="1">
    <location>
        <begin position="148"/>
        <end position="178"/>
    </location>
</feature>
<dbReference type="RefSeq" id="WP_389360580.1">
    <property type="nucleotide sequence ID" value="NZ_JBIACK010000004.1"/>
</dbReference>
<keyword evidence="4" id="KW-0645">Protease</keyword>
<keyword evidence="4" id="KW-0378">Hydrolase</keyword>
<organism evidence="4 6">
    <name type="scientific">Cytobacillus spartinae</name>
    <dbReference type="NCBI Taxonomy" id="3299023"/>
    <lineage>
        <taxon>Bacteria</taxon>
        <taxon>Bacillati</taxon>
        <taxon>Bacillota</taxon>
        <taxon>Bacilli</taxon>
        <taxon>Bacillales</taxon>
        <taxon>Bacillaceae</taxon>
        <taxon>Cytobacillus</taxon>
    </lineage>
</organism>
<evidence type="ECO:0000313" key="4">
    <source>
        <dbReference type="EMBL" id="MFE8700920.1"/>
    </source>
</evidence>
<evidence type="ECO:0000259" key="3">
    <source>
        <dbReference type="Pfam" id="PF14343"/>
    </source>
</evidence>
<keyword evidence="2" id="KW-0732">Signal</keyword>
<dbReference type="EMBL" id="JBIACK010000004">
    <property type="protein sequence ID" value="MFE8701259.1"/>
    <property type="molecule type" value="Genomic_DNA"/>
</dbReference>
<evidence type="ECO:0000256" key="2">
    <source>
        <dbReference type="SAM" id="SignalP"/>
    </source>
</evidence>
<dbReference type="Proteomes" id="UP001601059">
    <property type="component" value="Unassembled WGS sequence"/>
</dbReference>
<reference evidence="4 6" key="1">
    <citation type="submission" date="2024-08" db="EMBL/GenBank/DDBJ databases">
        <title>Two novel Cytobacillus novel species.</title>
        <authorList>
            <person name="Liu G."/>
        </authorList>
    </citation>
    <scope>NUCLEOTIDE SEQUENCE [LARGE SCALE GENOMIC DNA]</scope>
    <source>
        <strain evidence="4 6">FJAT-54145</strain>
    </source>
</reference>
<accession>A0ABW6KDE4</accession>
<evidence type="ECO:0000313" key="6">
    <source>
        <dbReference type="Proteomes" id="UP001601059"/>
    </source>
</evidence>
<dbReference type="EMBL" id="JBIACK010000004">
    <property type="protein sequence ID" value="MFE8700920.1"/>
    <property type="molecule type" value="Genomic_DNA"/>
</dbReference>